<dbReference type="OrthoDB" id="9807403at2"/>
<dbReference type="EMBL" id="LR214940">
    <property type="protein sequence ID" value="VEU55788.1"/>
    <property type="molecule type" value="Genomic_DNA"/>
</dbReference>
<evidence type="ECO:0000256" key="6">
    <source>
        <dbReference type="HAMAP-Rule" id="MF_01161"/>
    </source>
</evidence>
<evidence type="ECO:0000256" key="5">
    <source>
        <dbReference type="ARBA" id="ARBA00048539"/>
    </source>
</evidence>
<dbReference type="GO" id="GO:0006400">
    <property type="term" value="P:tRNA modification"/>
    <property type="evidence" value="ECO:0007669"/>
    <property type="project" value="UniProtKB-UniRule"/>
</dbReference>
<evidence type="ECO:0000313" key="8">
    <source>
        <dbReference type="EMBL" id="VEU55788.1"/>
    </source>
</evidence>
<dbReference type="InterPro" id="IPR012795">
    <property type="entry name" value="tRNA_Ile_lys_synt_N"/>
</dbReference>
<dbReference type="GO" id="GO:0005737">
    <property type="term" value="C:cytoplasm"/>
    <property type="evidence" value="ECO:0007669"/>
    <property type="project" value="UniProtKB-SubCell"/>
</dbReference>
<dbReference type="AlphaFoldDB" id="A0A448ZX01"/>
<keyword evidence="6" id="KW-0963">Cytoplasm</keyword>
<dbReference type="NCBIfam" id="TIGR02432">
    <property type="entry name" value="lysidine_TilS_N"/>
    <property type="match status" value="1"/>
</dbReference>
<dbReference type="InterPro" id="IPR012094">
    <property type="entry name" value="tRNA_Ile_lys_synt"/>
</dbReference>
<organism evidence="8 9">
    <name type="scientific">Metamycoplasma orale</name>
    <name type="common">Mycoplasma orale</name>
    <dbReference type="NCBI Taxonomy" id="2121"/>
    <lineage>
        <taxon>Bacteria</taxon>
        <taxon>Bacillati</taxon>
        <taxon>Mycoplasmatota</taxon>
        <taxon>Mycoplasmoidales</taxon>
        <taxon>Metamycoplasmataceae</taxon>
        <taxon>Metamycoplasma</taxon>
    </lineage>
</organism>
<evidence type="ECO:0000256" key="4">
    <source>
        <dbReference type="ARBA" id="ARBA00022840"/>
    </source>
</evidence>
<evidence type="ECO:0000313" key="9">
    <source>
        <dbReference type="Proteomes" id="UP000290482"/>
    </source>
</evidence>
<dbReference type="Pfam" id="PF01171">
    <property type="entry name" value="ATP_bind_3"/>
    <property type="match status" value="1"/>
</dbReference>
<name>A0A448ZX01_METOS</name>
<evidence type="ECO:0000256" key="3">
    <source>
        <dbReference type="ARBA" id="ARBA00022741"/>
    </source>
</evidence>
<gene>
    <name evidence="6 8" type="primary">tilS</name>
    <name evidence="8" type="ORF">NCTC10112_00414</name>
</gene>
<comment type="function">
    <text evidence="6">Ligates lysine onto the cytidine present at position 34 of the AUA codon-specific tRNA(Ile) that contains the anticodon CAU, in an ATP-dependent manner. Cytidine is converted to lysidine, thus changing the amino acid specificity of the tRNA from methionine to isoleucine.</text>
</comment>
<keyword evidence="9" id="KW-1185">Reference proteome</keyword>
<dbReference type="HAMAP" id="MF_01161">
    <property type="entry name" value="tRNA_Ile_lys_synt"/>
    <property type="match status" value="1"/>
</dbReference>
<accession>A0A448ZX01</accession>
<dbReference type="PANTHER" id="PTHR43033:SF1">
    <property type="entry name" value="TRNA(ILE)-LYSIDINE SYNTHASE-RELATED"/>
    <property type="match status" value="1"/>
</dbReference>
<keyword evidence="3 6" id="KW-0547">Nucleotide-binding</keyword>
<dbReference type="RefSeq" id="WP_022935791.1">
    <property type="nucleotide sequence ID" value="NZ_LR214940.1"/>
</dbReference>
<feature type="binding site" evidence="6">
    <location>
        <begin position="22"/>
        <end position="27"/>
    </location>
    <ligand>
        <name>ATP</name>
        <dbReference type="ChEBI" id="CHEBI:30616"/>
    </ligand>
</feature>
<keyword evidence="1 6" id="KW-0436">Ligase</keyword>
<dbReference type="Proteomes" id="UP000290482">
    <property type="component" value="Chromosome"/>
</dbReference>
<keyword evidence="2 6" id="KW-0819">tRNA processing</keyword>
<comment type="similarity">
    <text evidence="6">Belongs to the tRNA(Ile)-lysidine synthase family.</text>
</comment>
<evidence type="ECO:0000256" key="1">
    <source>
        <dbReference type="ARBA" id="ARBA00022598"/>
    </source>
</evidence>
<dbReference type="EC" id="6.3.4.19" evidence="6"/>
<dbReference type="SUPFAM" id="SSF52402">
    <property type="entry name" value="Adenine nucleotide alpha hydrolases-like"/>
    <property type="match status" value="1"/>
</dbReference>
<proteinExistence type="inferred from homology"/>
<dbReference type="InterPro" id="IPR011063">
    <property type="entry name" value="TilS/TtcA_N"/>
</dbReference>
<dbReference type="InterPro" id="IPR014729">
    <property type="entry name" value="Rossmann-like_a/b/a_fold"/>
</dbReference>
<comment type="catalytic activity">
    <reaction evidence="5 6">
        <text>cytidine(34) in tRNA(Ile2) + L-lysine + ATP = lysidine(34) in tRNA(Ile2) + AMP + diphosphate + H(+)</text>
        <dbReference type="Rhea" id="RHEA:43744"/>
        <dbReference type="Rhea" id="RHEA-COMP:10625"/>
        <dbReference type="Rhea" id="RHEA-COMP:10670"/>
        <dbReference type="ChEBI" id="CHEBI:15378"/>
        <dbReference type="ChEBI" id="CHEBI:30616"/>
        <dbReference type="ChEBI" id="CHEBI:32551"/>
        <dbReference type="ChEBI" id="CHEBI:33019"/>
        <dbReference type="ChEBI" id="CHEBI:82748"/>
        <dbReference type="ChEBI" id="CHEBI:83665"/>
        <dbReference type="ChEBI" id="CHEBI:456215"/>
        <dbReference type="EC" id="6.3.4.19"/>
    </reaction>
</comment>
<feature type="domain" description="tRNA(Ile)-lysidine/2-thiocytidine synthase N-terminal" evidence="7">
    <location>
        <begin position="16"/>
        <end position="189"/>
    </location>
</feature>
<protein>
    <recommendedName>
        <fullName evidence="6">tRNA(Ile)-lysidine synthase</fullName>
        <ecNumber evidence="6">6.3.4.19</ecNumber>
    </recommendedName>
    <alternativeName>
        <fullName evidence="6">tRNA(Ile)-2-lysyl-cytidine synthase</fullName>
    </alternativeName>
    <alternativeName>
        <fullName evidence="6">tRNA(Ile)-lysidine synthetase</fullName>
    </alternativeName>
</protein>
<evidence type="ECO:0000259" key="7">
    <source>
        <dbReference type="Pfam" id="PF01171"/>
    </source>
</evidence>
<dbReference type="Gene3D" id="3.40.50.620">
    <property type="entry name" value="HUPs"/>
    <property type="match status" value="1"/>
</dbReference>
<dbReference type="PANTHER" id="PTHR43033">
    <property type="entry name" value="TRNA(ILE)-LYSIDINE SYNTHASE-RELATED"/>
    <property type="match status" value="1"/>
</dbReference>
<keyword evidence="4 6" id="KW-0067">ATP-binding</keyword>
<dbReference type="GO" id="GO:0032267">
    <property type="term" value="F:tRNA(Ile)-lysidine synthase activity"/>
    <property type="evidence" value="ECO:0007669"/>
    <property type="project" value="UniProtKB-EC"/>
</dbReference>
<comment type="domain">
    <text evidence="6">The N-terminal region contains the highly conserved SGGXDS motif, predicted to be a P-loop motif involved in ATP binding.</text>
</comment>
<sequence length="301" mass="36302">MDLNKELNQNLYNDKKLLLGVSGGPDSMLLLNYFKDKNIIVCHVNYCVREDSYNDENIVREFCKNNNIKLEVLNLKNHSYKGNFENEARKLRYEFYQKVYLENNCDFLLLAHHKDDFLETAIMQKESKRFNLYYGIKKENFLWGMNIVRPFVDMFWKKDILNLCTTFNLKYALDYTNELDLYSRNKVRNRLKKLSETNKEKMYLNYVEENSKNALLETQILKLYEEWKNSNFDCDFILRNKALANYLIYAFIHKHYDEVKLSSRKINSIYQFIVSNNRTSKYKLNDFVILKKIKNKLLINE</sequence>
<dbReference type="GO" id="GO:0005524">
    <property type="term" value="F:ATP binding"/>
    <property type="evidence" value="ECO:0007669"/>
    <property type="project" value="UniProtKB-UniRule"/>
</dbReference>
<evidence type="ECO:0000256" key="2">
    <source>
        <dbReference type="ARBA" id="ARBA00022694"/>
    </source>
</evidence>
<reference evidence="8 9" key="1">
    <citation type="submission" date="2019-01" db="EMBL/GenBank/DDBJ databases">
        <authorList>
            <consortium name="Pathogen Informatics"/>
        </authorList>
    </citation>
    <scope>NUCLEOTIDE SEQUENCE [LARGE SCALE GENOMIC DNA]</scope>
    <source>
        <strain evidence="8 9">NCTC10112</strain>
    </source>
</reference>
<dbReference type="KEGG" id="mob:NCTC10112_00414"/>
<comment type="subcellular location">
    <subcellularLocation>
        <location evidence="6">Cytoplasm</location>
    </subcellularLocation>
</comment>
<dbReference type="CDD" id="cd01992">
    <property type="entry name" value="TilS_N"/>
    <property type="match status" value="1"/>
</dbReference>